<evidence type="ECO:0000256" key="10">
    <source>
        <dbReference type="PROSITE-ProRule" id="PRU00284"/>
    </source>
</evidence>
<dbReference type="PANTHER" id="PTHR32089">
    <property type="entry name" value="METHYL-ACCEPTING CHEMOTAXIS PROTEIN MCPB"/>
    <property type="match status" value="1"/>
</dbReference>
<protein>
    <submittedName>
        <fullName evidence="16">Methyl-accepting chemotaxis protein TlpB</fullName>
    </submittedName>
</protein>
<dbReference type="GO" id="GO:0006935">
    <property type="term" value="P:chemotaxis"/>
    <property type="evidence" value="ECO:0007669"/>
    <property type="project" value="UniProtKB-KW"/>
</dbReference>
<comment type="subcellular location">
    <subcellularLocation>
        <location evidence="1">Cell membrane</location>
        <topology evidence="1">Multi-pass membrane protein</topology>
    </subcellularLocation>
</comment>
<sequence length="679" mass="73641">MKNIIRFLSCQTIGSKLIISFFIVMIVALGTSSFTSYWLAQKTLSNEMINSASSSVETLNSTVNTEMQQNIDIVDYFAGQVSQANYANGDNLVTEFKSYSTSLKKVESLYVGSTTGQFFTSSDKPSPAGYDPRERDWYKQAVASSGKAIITNPYISASTQKLTVTIAKQTADQSGVIGLDINLEALQATTATVKIGKEGYAFIVGKDSNFISHPTAIGEKNSSSEELMARADSKGSYTYLYENKQKQLVYTTSDLTGWRIAGSFYQDEINEATQPILYRMIIVLLLSLIIGGIVVALVTRSITKRLSKIVVVAEAISDGDLTHHLVDRSKDEIGRLSHAFNNMNASLSSLIGSINDSVSDVVSSSEQLNASSEQTSHATEQITTAIEQFSVGNERQNKNVSQSADQLTQVADWLQTVQTNSNSLLSLSESSNYLADSGDRLMQQTVGQIQQIDQSVHQANEVVTNLSRKSEEISVILQTINDIAKQTNLLSLNAAIEAARAGEHGKGFNVVAGEVQKLADQSRASSQHIENLLKEITDEIGRSLSTFTDIHGSVAEGMMTVQQAADQFQQLRTSSHQISSSLTEMNSLVQEVNGNAVEVAQSVHEISEISNVNTASTHEIAASAEEQLAAMEEITSSAHALASLAENLQQEIQRFKTTDSVANSPSTHATVNNENESVK</sequence>
<dbReference type="CDD" id="cd12912">
    <property type="entry name" value="PDC2_MCP_like"/>
    <property type="match status" value="1"/>
</dbReference>
<gene>
    <name evidence="16" type="ORF">PTI45_00286</name>
</gene>
<feature type="transmembrane region" description="Helical" evidence="13">
    <location>
        <begin position="276"/>
        <end position="298"/>
    </location>
</feature>
<accession>A0A1E3L9H2</accession>
<dbReference type="SMART" id="SM00319">
    <property type="entry name" value="TarH"/>
    <property type="match status" value="1"/>
</dbReference>
<dbReference type="RefSeq" id="WP_069325776.1">
    <property type="nucleotide sequence ID" value="NZ_MDER01000012.1"/>
</dbReference>
<feature type="region of interest" description="Disordered" evidence="12">
    <location>
        <begin position="658"/>
        <end position="679"/>
    </location>
</feature>
<evidence type="ECO:0000256" key="4">
    <source>
        <dbReference type="ARBA" id="ARBA00022500"/>
    </source>
</evidence>
<dbReference type="InterPro" id="IPR029151">
    <property type="entry name" value="Sensor-like_sf"/>
</dbReference>
<keyword evidence="11" id="KW-0175">Coiled coil</keyword>
<dbReference type="SUPFAM" id="SSF103190">
    <property type="entry name" value="Sensory domain-like"/>
    <property type="match status" value="1"/>
</dbReference>
<keyword evidence="4" id="KW-0145">Chemotaxis</keyword>
<keyword evidence="3" id="KW-0488">Methylation</keyword>
<evidence type="ECO:0000256" key="3">
    <source>
        <dbReference type="ARBA" id="ARBA00022481"/>
    </source>
</evidence>
<evidence type="ECO:0000256" key="2">
    <source>
        <dbReference type="ARBA" id="ARBA00022475"/>
    </source>
</evidence>
<evidence type="ECO:0000256" key="7">
    <source>
        <dbReference type="ARBA" id="ARBA00023136"/>
    </source>
</evidence>
<keyword evidence="7 13" id="KW-0472">Membrane</keyword>
<dbReference type="Proteomes" id="UP000094578">
    <property type="component" value="Unassembled WGS sequence"/>
</dbReference>
<feature type="domain" description="Methyl-accepting transducer" evidence="14">
    <location>
        <begin position="371"/>
        <end position="607"/>
    </location>
</feature>
<keyword evidence="8 10" id="KW-0807">Transducer</keyword>
<reference evidence="16 17" key="1">
    <citation type="submission" date="2016-08" db="EMBL/GenBank/DDBJ databases">
        <title>Genome sequencing of Paenibacillus sp. TI45-13ar, isolated from Korean traditional nuruk.</title>
        <authorList>
            <person name="Kim S.-J."/>
        </authorList>
    </citation>
    <scope>NUCLEOTIDE SEQUENCE [LARGE SCALE GENOMIC DNA]</scope>
    <source>
        <strain evidence="16 17">TI45-13ar</strain>
    </source>
</reference>
<feature type="coiled-coil region" evidence="11">
    <location>
        <begin position="631"/>
        <end position="658"/>
    </location>
</feature>
<proteinExistence type="inferred from homology"/>
<dbReference type="InterPro" id="IPR033479">
    <property type="entry name" value="dCache_1"/>
</dbReference>
<evidence type="ECO:0000256" key="13">
    <source>
        <dbReference type="SAM" id="Phobius"/>
    </source>
</evidence>
<feature type="transmembrane region" description="Helical" evidence="13">
    <location>
        <begin position="21"/>
        <end position="40"/>
    </location>
</feature>
<dbReference type="SMART" id="SM00304">
    <property type="entry name" value="HAMP"/>
    <property type="match status" value="1"/>
</dbReference>
<dbReference type="GO" id="GO:0007165">
    <property type="term" value="P:signal transduction"/>
    <property type="evidence" value="ECO:0007669"/>
    <property type="project" value="UniProtKB-KW"/>
</dbReference>
<feature type="domain" description="HAMP" evidence="15">
    <location>
        <begin position="300"/>
        <end position="352"/>
    </location>
</feature>
<evidence type="ECO:0000256" key="1">
    <source>
        <dbReference type="ARBA" id="ARBA00004651"/>
    </source>
</evidence>
<dbReference type="PROSITE" id="PS50885">
    <property type="entry name" value="HAMP"/>
    <property type="match status" value="1"/>
</dbReference>
<keyword evidence="17" id="KW-1185">Reference proteome</keyword>
<evidence type="ECO:0000256" key="12">
    <source>
        <dbReference type="SAM" id="MobiDB-lite"/>
    </source>
</evidence>
<evidence type="ECO:0000256" key="11">
    <source>
        <dbReference type="SAM" id="Coils"/>
    </source>
</evidence>
<dbReference type="PANTHER" id="PTHR32089:SF114">
    <property type="entry name" value="METHYL-ACCEPTING CHEMOTAXIS PROTEIN MCPB"/>
    <property type="match status" value="1"/>
</dbReference>
<evidence type="ECO:0000256" key="6">
    <source>
        <dbReference type="ARBA" id="ARBA00022989"/>
    </source>
</evidence>
<evidence type="ECO:0000259" key="14">
    <source>
        <dbReference type="PROSITE" id="PS50111"/>
    </source>
</evidence>
<keyword evidence="5 13" id="KW-0812">Transmembrane</keyword>
<name>A0A1E3L9H2_9BACL</name>
<evidence type="ECO:0000256" key="9">
    <source>
        <dbReference type="ARBA" id="ARBA00029447"/>
    </source>
</evidence>
<dbReference type="Pfam" id="PF02743">
    <property type="entry name" value="dCache_1"/>
    <property type="match status" value="1"/>
</dbReference>
<dbReference type="Gene3D" id="3.30.450.20">
    <property type="entry name" value="PAS domain"/>
    <property type="match status" value="2"/>
</dbReference>
<dbReference type="CDD" id="cd06225">
    <property type="entry name" value="HAMP"/>
    <property type="match status" value="1"/>
</dbReference>
<dbReference type="PATRIC" id="fig|1886670.3.peg.297"/>
<comment type="similarity">
    <text evidence="9">Belongs to the methyl-accepting chemotaxis (MCP) protein family.</text>
</comment>
<dbReference type="InterPro" id="IPR004089">
    <property type="entry name" value="MCPsignal_dom"/>
</dbReference>
<dbReference type="PROSITE" id="PS50111">
    <property type="entry name" value="CHEMOTAXIS_TRANSDUC_2"/>
    <property type="match status" value="1"/>
</dbReference>
<keyword evidence="2" id="KW-1003">Cell membrane</keyword>
<keyword evidence="6 13" id="KW-1133">Transmembrane helix</keyword>
<evidence type="ECO:0000259" key="15">
    <source>
        <dbReference type="PROSITE" id="PS50885"/>
    </source>
</evidence>
<dbReference type="SMART" id="SM00283">
    <property type="entry name" value="MA"/>
    <property type="match status" value="1"/>
</dbReference>
<dbReference type="EMBL" id="MDER01000012">
    <property type="protein sequence ID" value="ODP30353.1"/>
    <property type="molecule type" value="Genomic_DNA"/>
</dbReference>
<evidence type="ECO:0000256" key="5">
    <source>
        <dbReference type="ARBA" id="ARBA00022692"/>
    </source>
</evidence>
<dbReference type="Pfam" id="PF00672">
    <property type="entry name" value="HAMP"/>
    <property type="match status" value="1"/>
</dbReference>
<comment type="caution">
    <text evidence="16">The sequence shown here is derived from an EMBL/GenBank/DDBJ whole genome shotgun (WGS) entry which is preliminary data.</text>
</comment>
<dbReference type="InterPro" id="IPR003122">
    <property type="entry name" value="Tar_rcpt_lig-bd"/>
</dbReference>
<dbReference type="GO" id="GO:0005886">
    <property type="term" value="C:plasma membrane"/>
    <property type="evidence" value="ECO:0007669"/>
    <property type="project" value="UniProtKB-SubCell"/>
</dbReference>
<dbReference type="AlphaFoldDB" id="A0A1E3L9H2"/>
<organism evidence="16 17">
    <name type="scientific">Paenibacillus nuruki</name>
    <dbReference type="NCBI Taxonomy" id="1886670"/>
    <lineage>
        <taxon>Bacteria</taxon>
        <taxon>Bacillati</taxon>
        <taxon>Bacillota</taxon>
        <taxon>Bacilli</taxon>
        <taxon>Bacillales</taxon>
        <taxon>Paenibacillaceae</taxon>
        <taxon>Paenibacillus</taxon>
    </lineage>
</organism>
<dbReference type="Gene3D" id="1.10.287.950">
    <property type="entry name" value="Methyl-accepting chemotaxis protein"/>
    <property type="match status" value="1"/>
</dbReference>
<dbReference type="InterPro" id="IPR003660">
    <property type="entry name" value="HAMP_dom"/>
</dbReference>
<dbReference type="STRING" id="1886670.PTI45_00286"/>
<evidence type="ECO:0000313" key="17">
    <source>
        <dbReference type="Proteomes" id="UP000094578"/>
    </source>
</evidence>
<evidence type="ECO:0000256" key="8">
    <source>
        <dbReference type="ARBA" id="ARBA00023224"/>
    </source>
</evidence>
<dbReference type="Pfam" id="PF00015">
    <property type="entry name" value="MCPsignal"/>
    <property type="match status" value="1"/>
</dbReference>
<dbReference type="CDD" id="cd18773">
    <property type="entry name" value="PDC1_HK_sensor"/>
    <property type="match status" value="1"/>
</dbReference>
<evidence type="ECO:0000313" key="16">
    <source>
        <dbReference type="EMBL" id="ODP30353.1"/>
    </source>
</evidence>
<dbReference type="SUPFAM" id="SSF58104">
    <property type="entry name" value="Methyl-accepting chemotaxis protein (MCP) signaling domain"/>
    <property type="match status" value="1"/>
</dbReference>
<dbReference type="Gene3D" id="1.10.8.500">
    <property type="entry name" value="HAMP domain in histidine kinase"/>
    <property type="match status" value="1"/>
</dbReference>